<dbReference type="AlphaFoldDB" id="A0A6B0TZU6"/>
<evidence type="ECO:0000313" key="1">
    <source>
        <dbReference type="EMBL" id="MXU85759.1"/>
    </source>
</evidence>
<accession>A0A6B0TZU6</accession>
<proteinExistence type="predicted"/>
<name>A0A6B0TZU6_IXORI</name>
<sequence length="87" mass="9857">MHPVRGSPSRRTLVQLTIFTVITARVGAAFAQLYRCLRATSLQLHRVFDVVHGRVDLWLRRRAMCHCCVRGARSSYCVCLGEEGKVL</sequence>
<reference evidence="1" key="1">
    <citation type="submission" date="2019-12" db="EMBL/GenBank/DDBJ databases">
        <title>An insight into the sialome of adult female Ixodes ricinus ticks feeding for 6 days.</title>
        <authorList>
            <person name="Perner J."/>
            <person name="Ribeiro J.M.C."/>
        </authorList>
    </citation>
    <scope>NUCLEOTIDE SEQUENCE</scope>
    <source>
        <strain evidence="1">Semi-engorged</strain>
        <tissue evidence="1">Salivary glands</tissue>
    </source>
</reference>
<organism evidence="1">
    <name type="scientific">Ixodes ricinus</name>
    <name type="common">Common tick</name>
    <name type="synonym">Acarus ricinus</name>
    <dbReference type="NCBI Taxonomy" id="34613"/>
    <lineage>
        <taxon>Eukaryota</taxon>
        <taxon>Metazoa</taxon>
        <taxon>Ecdysozoa</taxon>
        <taxon>Arthropoda</taxon>
        <taxon>Chelicerata</taxon>
        <taxon>Arachnida</taxon>
        <taxon>Acari</taxon>
        <taxon>Parasitiformes</taxon>
        <taxon>Ixodida</taxon>
        <taxon>Ixodoidea</taxon>
        <taxon>Ixodidae</taxon>
        <taxon>Ixodinae</taxon>
        <taxon>Ixodes</taxon>
    </lineage>
</organism>
<protein>
    <submittedName>
        <fullName evidence="1">Putative secreted protein</fullName>
    </submittedName>
</protein>
<dbReference type="EMBL" id="GIFC01003676">
    <property type="protein sequence ID" value="MXU85759.1"/>
    <property type="molecule type" value="Transcribed_RNA"/>
</dbReference>